<feature type="domain" description="RRM" evidence="4">
    <location>
        <begin position="691"/>
        <end position="766"/>
    </location>
</feature>
<dbReference type="Proteomes" id="UP000736164">
    <property type="component" value="Unassembled WGS sequence"/>
</dbReference>
<accession>A0A8J7NRK3</accession>
<dbReference type="PANTHER" id="PTHR11176:SF10">
    <property type="entry name" value="PROTEIN BOULE-LIKE"/>
    <property type="match status" value="1"/>
</dbReference>
<keyword evidence="1 2" id="KW-0694">RNA-binding</keyword>
<dbReference type="GO" id="GO:0045948">
    <property type="term" value="P:positive regulation of translational initiation"/>
    <property type="evidence" value="ECO:0007669"/>
    <property type="project" value="TreeGrafter"/>
</dbReference>
<dbReference type="SUPFAM" id="SSF54928">
    <property type="entry name" value="RNA-binding domain, RBD"/>
    <property type="match status" value="1"/>
</dbReference>
<dbReference type="InterPro" id="IPR012677">
    <property type="entry name" value="Nucleotide-bd_a/b_plait_sf"/>
</dbReference>
<dbReference type="AlphaFoldDB" id="A0A8J7NRK3"/>
<dbReference type="GO" id="GO:0005737">
    <property type="term" value="C:cytoplasm"/>
    <property type="evidence" value="ECO:0007669"/>
    <property type="project" value="TreeGrafter"/>
</dbReference>
<organism evidence="5 6">
    <name type="scientific">Atractosteus spatula</name>
    <name type="common">Alligator gar</name>
    <name type="synonym">Lepisosteus spatula</name>
    <dbReference type="NCBI Taxonomy" id="7917"/>
    <lineage>
        <taxon>Eukaryota</taxon>
        <taxon>Metazoa</taxon>
        <taxon>Chordata</taxon>
        <taxon>Craniata</taxon>
        <taxon>Vertebrata</taxon>
        <taxon>Euteleostomi</taxon>
        <taxon>Actinopterygii</taxon>
        <taxon>Neopterygii</taxon>
        <taxon>Holostei</taxon>
        <taxon>Semionotiformes</taxon>
        <taxon>Lepisosteidae</taxon>
        <taxon>Atractosteus</taxon>
    </lineage>
</organism>
<dbReference type="GO" id="GO:0003730">
    <property type="term" value="F:mRNA 3'-UTR binding"/>
    <property type="evidence" value="ECO:0007669"/>
    <property type="project" value="TreeGrafter"/>
</dbReference>
<reference evidence="5" key="1">
    <citation type="journal article" date="2021" name="Cell">
        <title>Tracing the genetic footprints of vertebrate landing in non-teleost ray-finned fishes.</title>
        <authorList>
            <person name="Bi X."/>
            <person name="Wang K."/>
            <person name="Yang L."/>
            <person name="Pan H."/>
            <person name="Jiang H."/>
            <person name="Wei Q."/>
            <person name="Fang M."/>
            <person name="Yu H."/>
            <person name="Zhu C."/>
            <person name="Cai Y."/>
            <person name="He Y."/>
            <person name="Gan X."/>
            <person name="Zeng H."/>
            <person name="Yu D."/>
            <person name="Zhu Y."/>
            <person name="Jiang H."/>
            <person name="Qiu Q."/>
            <person name="Yang H."/>
            <person name="Zhang Y.E."/>
            <person name="Wang W."/>
            <person name="Zhu M."/>
            <person name="He S."/>
            <person name="Zhang G."/>
        </authorList>
    </citation>
    <scope>NUCLEOTIDE SEQUENCE</scope>
    <source>
        <strain evidence="5">Allg_001</strain>
    </source>
</reference>
<proteinExistence type="predicted"/>
<dbReference type="PROSITE" id="PS50102">
    <property type="entry name" value="RRM"/>
    <property type="match status" value="1"/>
</dbReference>
<evidence type="ECO:0000256" key="3">
    <source>
        <dbReference type="SAM" id="MobiDB-lite"/>
    </source>
</evidence>
<dbReference type="EMBL" id="JAAWVO010040638">
    <property type="protein sequence ID" value="MBN3318629.1"/>
    <property type="molecule type" value="Genomic_DNA"/>
</dbReference>
<evidence type="ECO:0000259" key="4">
    <source>
        <dbReference type="PROSITE" id="PS50102"/>
    </source>
</evidence>
<feature type="region of interest" description="Disordered" evidence="3">
    <location>
        <begin position="44"/>
        <end position="88"/>
    </location>
</feature>
<feature type="region of interest" description="Disordered" evidence="3">
    <location>
        <begin position="202"/>
        <end position="332"/>
    </location>
</feature>
<feature type="region of interest" description="Disordered" evidence="3">
    <location>
        <begin position="111"/>
        <end position="166"/>
    </location>
</feature>
<comment type="caution">
    <text evidence="5">The sequence shown here is derived from an EMBL/GenBank/DDBJ whole genome shotgun (WGS) entry which is preliminary data.</text>
</comment>
<feature type="region of interest" description="Disordered" evidence="3">
    <location>
        <begin position="469"/>
        <end position="506"/>
    </location>
</feature>
<dbReference type="GO" id="GO:0070935">
    <property type="term" value="P:3'-UTR-mediated mRNA stabilization"/>
    <property type="evidence" value="ECO:0007669"/>
    <property type="project" value="TreeGrafter"/>
</dbReference>
<evidence type="ECO:0000256" key="2">
    <source>
        <dbReference type="PROSITE-ProRule" id="PRU00176"/>
    </source>
</evidence>
<feature type="non-terminal residue" evidence="5">
    <location>
        <position position="1"/>
    </location>
</feature>
<sequence>EYQRRDFTLNLYNTLVTPHLDYCVQFWTPAPLLPAGVWRGLDPNRAGRAGKRERPEPPPPRGARGAAPSCRGDRKSWRELTEAPSGGRRDCWAGPLRPLCLLDNEALPDAVGTPCLPEPSQDTQQPEQGLAGLAREGGGASSPPASHVTAASSAKGYRVASAPRPGTDQALAASNCRSHVLLRARLASALLLVSISLPSESEFGHLSPTGPCHEGSSSPSASPRAMLVPAGGAGNPGPTPAGRTATNMGARSHDGQSGVSGSRKHTPTSEHDPNPHTKRARDRGTPGAFPRPHWRGFPVEDRSTPPGLLRLTPSRLQDRKADWTSGPAVQRPGGDPCLRADACVQAQTAATAGDKQAVSACCSGVSEETVTRCGRRQSSGAEEERGNALGSQRGVPEVQRSQSPATAVCTRLTPDLAPDLVHLLYTHPSPLRHSALRSSHRPGSPETPPVCVSRPSFAQSASLLVPSFRRSLDASSRTPGQGGWRTRSGPRGSSGKSSLALSLPRHAPAAREGVNAPAGLPAAERMDAGDGTTVLMLKVTVPQLRCTVVVQDRRRRYRRSLDASSRTPGQGGWRTRSGPRGSSGKSSLALSLPRHAPAAREGVNAPAGLPAAERMDAGDGTPLEGKLPAFRSNCIRRFPTPATRVTRRPRQEAKSRPVAQEVLPDASAMPGVFSATAPSLGAPRHGTVIPNRIFVGGIDFKINESDLRRFFSQHGVVKEVKIISDRAGVSKGSVSSASAAALISVLLQCDKLNFGDKRLIIGQAIRRQHVVPHYCGLLAPGVIPEDPLCHPLDSVHLTTSTGYPYTFHNGVAYFHVPEVGAVQPPWPPQSLSASPVMVTHQAQPVLPQAPCQHYQCVPGHWPWSPPQAQVVRVSQSTAPAGQLLYVPSSGVRYCPVDLAPPEGGYAHPALSIQEAAVPQVPQVRRPLPARTLALHPSHSACGIYRPI</sequence>
<dbReference type="Gene3D" id="3.30.70.330">
    <property type="match status" value="1"/>
</dbReference>
<keyword evidence="6" id="KW-1185">Reference proteome</keyword>
<protein>
    <submittedName>
        <fullName evidence="5">BOLL protein</fullName>
    </submittedName>
</protein>
<feature type="compositionally biased region" description="Low complexity" evidence="3">
    <location>
        <begin position="573"/>
        <end position="592"/>
    </location>
</feature>
<dbReference type="PANTHER" id="PTHR11176">
    <property type="entry name" value="BOULE-RELATED"/>
    <property type="match status" value="1"/>
</dbReference>
<feature type="region of interest" description="Disordered" evidence="3">
    <location>
        <begin position="433"/>
        <end position="453"/>
    </location>
</feature>
<evidence type="ECO:0000313" key="5">
    <source>
        <dbReference type="EMBL" id="MBN3318629.1"/>
    </source>
</evidence>
<dbReference type="InterPro" id="IPR035979">
    <property type="entry name" value="RBD_domain_sf"/>
</dbReference>
<feature type="region of interest" description="Disordered" evidence="3">
    <location>
        <begin position="559"/>
        <end position="613"/>
    </location>
</feature>
<evidence type="ECO:0000313" key="6">
    <source>
        <dbReference type="Proteomes" id="UP000736164"/>
    </source>
</evidence>
<dbReference type="SMART" id="SM00360">
    <property type="entry name" value="RRM"/>
    <property type="match status" value="1"/>
</dbReference>
<dbReference type="Pfam" id="PF00076">
    <property type="entry name" value="RRM_1"/>
    <property type="match status" value="1"/>
</dbReference>
<name>A0A8J7NRK3_ATRSP</name>
<gene>
    <name evidence="5" type="primary">Boll</name>
    <name evidence="5" type="ORF">GTO95_0001179</name>
</gene>
<feature type="compositionally biased region" description="Low complexity" evidence="3">
    <location>
        <begin position="484"/>
        <end position="503"/>
    </location>
</feature>
<dbReference type="GO" id="GO:0008494">
    <property type="term" value="F:translation activator activity"/>
    <property type="evidence" value="ECO:0007669"/>
    <property type="project" value="TreeGrafter"/>
</dbReference>
<feature type="non-terminal residue" evidence="5">
    <location>
        <position position="947"/>
    </location>
</feature>
<feature type="compositionally biased region" description="Basic and acidic residues" evidence="3">
    <location>
        <begin position="71"/>
        <end position="88"/>
    </location>
</feature>
<evidence type="ECO:0000256" key="1">
    <source>
        <dbReference type="ARBA" id="ARBA00022884"/>
    </source>
</evidence>
<feature type="region of interest" description="Disordered" evidence="3">
    <location>
        <begin position="373"/>
        <end position="406"/>
    </location>
</feature>
<dbReference type="InterPro" id="IPR000504">
    <property type="entry name" value="RRM_dom"/>
</dbReference>